<keyword evidence="4" id="KW-1185">Reference proteome</keyword>
<feature type="compositionally biased region" description="Gly residues" evidence="1">
    <location>
        <begin position="30"/>
        <end position="47"/>
    </location>
</feature>
<feature type="compositionally biased region" description="Low complexity" evidence="1">
    <location>
        <begin position="208"/>
        <end position="228"/>
    </location>
</feature>
<evidence type="ECO:0000256" key="2">
    <source>
        <dbReference type="SAM" id="Phobius"/>
    </source>
</evidence>
<evidence type="ECO:0000256" key="1">
    <source>
        <dbReference type="SAM" id="MobiDB-lite"/>
    </source>
</evidence>
<keyword evidence="2" id="KW-0472">Membrane</keyword>
<protein>
    <recommendedName>
        <fullName evidence="5">DUF4190 domain-containing protein</fullName>
    </recommendedName>
</protein>
<sequence>MSDDAQPPRADAQAPEAAGNESAPRPNPPGAGGSGGTWAGPAGGGDDGIADAVPGVGLGKPDRSAGSDGRPAPVGQAAEAGPGADPWAPPADVAAPGGPGETLGSNGPAPWSAPSVHDQRTVTSMPAMGMQPPPWVNPGAATPADGTTGHSMPPAATPPAGGVEPVASPDATAYPSSGDPFAPPGATPPASGADPFAAPGATDPASTANPFAPPGAAAPVSGAAGPFAAPVPPYPGQDQAVPPPPIAPDGPGQVPYGYPGGHGYPGQGGYGGPQPQGYYGWPGMAPMPSNGMGTAGLVLGIVAAAVFCLWPLAIVLGVLGVVFGALGRGKARSGEATNPGQALAGIICGAVGIVLGIGFGALVIFT</sequence>
<feature type="region of interest" description="Disordered" evidence="1">
    <location>
        <begin position="1"/>
        <end position="259"/>
    </location>
</feature>
<feature type="compositionally biased region" description="Low complexity" evidence="1">
    <location>
        <begin position="77"/>
        <end position="96"/>
    </location>
</feature>
<evidence type="ECO:0000313" key="3">
    <source>
        <dbReference type="EMBL" id="MER6905756.1"/>
    </source>
</evidence>
<dbReference type="EMBL" id="JBEPCV010000017">
    <property type="protein sequence ID" value="MER6905756.1"/>
    <property type="molecule type" value="Genomic_DNA"/>
</dbReference>
<name>A0ABV1VGY8_9ACTN</name>
<feature type="compositionally biased region" description="Pro residues" evidence="1">
    <location>
        <begin position="229"/>
        <end position="248"/>
    </location>
</feature>
<dbReference type="Proteomes" id="UP001490330">
    <property type="component" value="Unassembled WGS sequence"/>
</dbReference>
<feature type="transmembrane region" description="Helical" evidence="2">
    <location>
        <begin position="343"/>
        <end position="365"/>
    </location>
</feature>
<reference evidence="3 4" key="1">
    <citation type="submission" date="2024-06" db="EMBL/GenBank/DDBJ databases">
        <title>The Natural Products Discovery Center: Release of the First 8490 Sequenced Strains for Exploring Actinobacteria Biosynthetic Diversity.</title>
        <authorList>
            <person name="Kalkreuter E."/>
            <person name="Kautsar S.A."/>
            <person name="Yang D."/>
            <person name="Bader C.D."/>
            <person name="Teijaro C.N."/>
            <person name="Fluegel L."/>
            <person name="Davis C.M."/>
            <person name="Simpson J.R."/>
            <person name="Lauterbach L."/>
            <person name="Steele A.D."/>
            <person name="Gui C."/>
            <person name="Meng S."/>
            <person name="Li G."/>
            <person name="Viehrig K."/>
            <person name="Ye F."/>
            <person name="Su P."/>
            <person name="Kiefer A.F."/>
            <person name="Nichols A."/>
            <person name="Cepeda A.J."/>
            <person name="Yan W."/>
            <person name="Fan B."/>
            <person name="Jiang Y."/>
            <person name="Adhikari A."/>
            <person name="Zheng C.-J."/>
            <person name="Schuster L."/>
            <person name="Cowan T.M."/>
            <person name="Smanski M.J."/>
            <person name="Chevrette M.G."/>
            <person name="De Carvalho L.P.S."/>
            <person name="Shen B."/>
        </authorList>
    </citation>
    <scope>NUCLEOTIDE SEQUENCE [LARGE SCALE GENOMIC DNA]</scope>
    <source>
        <strain evidence="3 4">NPDC000632</strain>
    </source>
</reference>
<feature type="compositionally biased region" description="Low complexity" evidence="1">
    <location>
        <begin position="1"/>
        <end position="18"/>
    </location>
</feature>
<evidence type="ECO:0008006" key="5">
    <source>
        <dbReference type="Google" id="ProtNLM"/>
    </source>
</evidence>
<accession>A0ABV1VGY8</accession>
<proteinExistence type="predicted"/>
<comment type="caution">
    <text evidence="3">The sequence shown here is derived from an EMBL/GenBank/DDBJ whole genome shotgun (WGS) entry which is preliminary data.</text>
</comment>
<dbReference type="RefSeq" id="WP_350719613.1">
    <property type="nucleotide sequence ID" value="NZ_JBEPCO010000015.1"/>
</dbReference>
<gene>
    <name evidence="3" type="ORF">ABT322_18680</name>
</gene>
<keyword evidence="2" id="KW-1133">Transmembrane helix</keyword>
<evidence type="ECO:0000313" key="4">
    <source>
        <dbReference type="Proteomes" id="UP001490330"/>
    </source>
</evidence>
<organism evidence="3 4">
    <name type="scientific">Streptomyces flaveolus</name>
    <dbReference type="NCBI Taxonomy" id="67297"/>
    <lineage>
        <taxon>Bacteria</taxon>
        <taxon>Bacillati</taxon>
        <taxon>Actinomycetota</taxon>
        <taxon>Actinomycetes</taxon>
        <taxon>Kitasatosporales</taxon>
        <taxon>Streptomycetaceae</taxon>
        <taxon>Streptomyces</taxon>
    </lineage>
</organism>
<feature type="transmembrane region" description="Helical" evidence="2">
    <location>
        <begin position="297"/>
        <end position="323"/>
    </location>
</feature>
<keyword evidence="2" id="KW-0812">Transmembrane</keyword>